<evidence type="ECO:0000313" key="2">
    <source>
        <dbReference type="EMBL" id="TKA00043.1"/>
    </source>
</evidence>
<keyword evidence="3" id="KW-1185">Reference proteome</keyword>
<evidence type="ECO:0000256" key="1">
    <source>
        <dbReference type="SAM" id="MobiDB-lite"/>
    </source>
</evidence>
<organism evidence="2 3">
    <name type="scientific">Actinacidiphila oryziradicis</name>
    <dbReference type="NCBI Taxonomy" id="2571141"/>
    <lineage>
        <taxon>Bacteria</taxon>
        <taxon>Bacillati</taxon>
        <taxon>Actinomycetota</taxon>
        <taxon>Actinomycetes</taxon>
        <taxon>Kitasatosporales</taxon>
        <taxon>Streptomycetaceae</taxon>
        <taxon>Actinacidiphila</taxon>
    </lineage>
</organism>
<proteinExistence type="predicted"/>
<accession>A0A4U0RWQ2</accession>
<feature type="compositionally biased region" description="Basic and acidic residues" evidence="1">
    <location>
        <begin position="7"/>
        <end position="25"/>
    </location>
</feature>
<name>A0A4U0RWQ2_9ACTN</name>
<comment type="caution">
    <text evidence="2">The sequence shown here is derived from an EMBL/GenBank/DDBJ whole genome shotgun (WGS) entry which is preliminary data.</text>
</comment>
<sequence length="81" mass="8798">MAPAPRCAREHSDAPAEHTERGRLTADVRRRGAVLDGCGLAMVRSEHAHASAPGFCFIGCINTVSGTFREIGINIRRIARR</sequence>
<protein>
    <submittedName>
        <fullName evidence="2">Uncharacterized protein</fullName>
    </submittedName>
</protein>
<evidence type="ECO:0000313" key="3">
    <source>
        <dbReference type="Proteomes" id="UP000305778"/>
    </source>
</evidence>
<dbReference type="Proteomes" id="UP000305778">
    <property type="component" value="Unassembled WGS sequence"/>
</dbReference>
<dbReference type="EMBL" id="SUMC01000091">
    <property type="protein sequence ID" value="TKA00043.1"/>
    <property type="molecule type" value="Genomic_DNA"/>
</dbReference>
<dbReference type="AlphaFoldDB" id="A0A4U0RWQ2"/>
<reference evidence="2 3" key="1">
    <citation type="submission" date="2019-04" db="EMBL/GenBank/DDBJ databases">
        <title>Streptomyces oryziradicis sp. nov., a novel actinomycete isolated from rhizosphere soil of rice (Oryza sativa L.).</title>
        <authorList>
            <person name="Li C."/>
        </authorList>
    </citation>
    <scope>NUCLEOTIDE SEQUENCE [LARGE SCALE GENOMIC DNA]</scope>
    <source>
        <strain evidence="2 3">NEAU-C40</strain>
    </source>
</reference>
<dbReference type="RefSeq" id="WP_136729606.1">
    <property type="nucleotide sequence ID" value="NZ_SUMC01000091.1"/>
</dbReference>
<gene>
    <name evidence="2" type="ORF">FCI23_43640</name>
</gene>
<feature type="region of interest" description="Disordered" evidence="1">
    <location>
        <begin position="1"/>
        <end position="25"/>
    </location>
</feature>